<keyword evidence="3" id="KW-1185">Reference proteome</keyword>
<dbReference type="Proteomes" id="UP000217790">
    <property type="component" value="Unassembled WGS sequence"/>
</dbReference>
<protein>
    <submittedName>
        <fullName evidence="2">Uncharacterized protein</fullName>
    </submittedName>
</protein>
<name>A0A2H3CSX2_ARMGA</name>
<proteinExistence type="predicted"/>
<sequence length="227" mass="25675">MRIEERSEMSDETRTYVSPLSSIKTKTSQFELLMSETGSSKLAALKSLRTSSSCVGSISPDMKDILINPDHKEKMARGNGIRRPTTCLTRETELGRKSQGVLEQRDLPYNTQCRAIFRLGEESVPWTHTHFSISHSSVQAKDQTEIGSALVIAPNIRGSTPPLHAMEEGTRECWITALSQRVGRLLTITRRVMRDPWLEGKTVDDKEEKKVHARRDQPRLLTSRPMD</sequence>
<evidence type="ECO:0000313" key="2">
    <source>
        <dbReference type="EMBL" id="PBK81538.1"/>
    </source>
</evidence>
<dbReference type="EMBL" id="KZ293728">
    <property type="protein sequence ID" value="PBK81538.1"/>
    <property type="molecule type" value="Genomic_DNA"/>
</dbReference>
<feature type="region of interest" description="Disordered" evidence="1">
    <location>
        <begin position="200"/>
        <end position="227"/>
    </location>
</feature>
<evidence type="ECO:0000313" key="3">
    <source>
        <dbReference type="Proteomes" id="UP000217790"/>
    </source>
</evidence>
<accession>A0A2H3CSX2</accession>
<feature type="compositionally biased region" description="Basic and acidic residues" evidence="1">
    <location>
        <begin position="200"/>
        <end position="218"/>
    </location>
</feature>
<reference evidence="3" key="1">
    <citation type="journal article" date="2017" name="Nat. Ecol. Evol.">
        <title>Genome expansion and lineage-specific genetic innovations in the forest pathogenic fungi Armillaria.</title>
        <authorList>
            <person name="Sipos G."/>
            <person name="Prasanna A.N."/>
            <person name="Walter M.C."/>
            <person name="O'Connor E."/>
            <person name="Balint B."/>
            <person name="Krizsan K."/>
            <person name="Kiss B."/>
            <person name="Hess J."/>
            <person name="Varga T."/>
            <person name="Slot J."/>
            <person name="Riley R."/>
            <person name="Boka B."/>
            <person name="Rigling D."/>
            <person name="Barry K."/>
            <person name="Lee J."/>
            <person name="Mihaltcheva S."/>
            <person name="LaButti K."/>
            <person name="Lipzen A."/>
            <person name="Waldron R."/>
            <person name="Moloney N.M."/>
            <person name="Sperisen C."/>
            <person name="Kredics L."/>
            <person name="Vagvoelgyi C."/>
            <person name="Patrignani A."/>
            <person name="Fitzpatrick D."/>
            <person name="Nagy I."/>
            <person name="Doyle S."/>
            <person name="Anderson J.B."/>
            <person name="Grigoriev I.V."/>
            <person name="Gueldener U."/>
            <person name="Muensterkoetter M."/>
            <person name="Nagy L.G."/>
        </authorList>
    </citation>
    <scope>NUCLEOTIDE SEQUENCE [LARGE SCALE GENOMIC DNA]</scope>
    <source>
        <strain evidence="3">Ar21-2</strain>
    </source>
</reference>
<dbReference type="AlphaFoldDB" id="A0A2H3CSX2"/>
<evidence type="ECO:0000256" key="1">
    <source>
        <dbReference type="SAM" id="MobiDB-lite"/>
    </source>
</evidence>
<gene>
    <name evidence="2" type="ORF">ARMGADRAFT_1144108</name>
</gene>
<dbReference type="InParanoid" id="A0A2H3CSX2"/>
<organism evidence="2 3">
    <name type="scientific">Armillaria gallica</name>
    <name type="common">Bulbous honey fungus</name>
    <name type="synonym">Armillaria bulbosa</name>
    <dbReference type="NCBI Taxonomy" id="47427"/>
    <lineage>
        <taxon>Eukaryota</taxon>
        <taxon>Fungi</taxon>
        <taxon>Dikarya</taxon>
        <taxon>Basidiomycota</taxon>
        <taxon>Agaricomycotina</taxon>
        <taxon>Agaricomycetes</taxon>
        <taxon>Agaricomycetidae</taxon>
        <taxon>Agaricales</taxon>
        <taxon>Marasmiineae</taxon>
        <taxon>Physalacriaceae</taxon>
        <taxon>Armillaria</taxon>
    </lineage>
</organism>